<name>A0A644Z0L5_9ZZZZ</name>
<sequence length="173" mass="19570">MTNGQSCDIFLVHIQLQVQLTGVHNSHQHLFGHDIFTDHTVNPGDESANGRTDLQCPVKIPVLDLRRIYVEQTQPVFHSVVLRQKAFVRTFGSNEVFTRRDAVAIKRLQSFVSTFCFVKLIADRGKILLQHDKIVAFDGAKHASGRYKVAQFARNASYRSRNPAGHLGLSIYR</sequence>
<proteinExistence type="predicted"/>
<dbReference type="AlphaFoldDB" id="A0A644Z0L5"/>
<dbReference type="EMBL" id="VSSQ01006891">
    <property type="protein sequence ID" value="MPM34167.1"/>
    <property type="molecule type" value="Genomic_DNA"/>
</dbReference>
<reference evidence="1" key="1">
    <citation type="submission" date="2019-08" db="EMBL/GenBank/DDBJ databases">
        <authorList>
            <person name="Kucharzyk K."/>
            <person name="Murdoch R.W."/>
            <person name="Higgins S."/>
            <person name="Loffler F."/>
        </authorList>
    </citation>
    <scope>NUCLEOTIDE SEQUENCE</scope>
</reference>
<comment type="caution">
    <text evidence="1">The sequence shown here is derived from an EMBL/GenBank/DDBJ whole genome shotgun (WGS) entry which is preliminary data.</text>
</comment>
<organism evidence="1">
    <name type="scientific">bioreactor metagenome</name>
    <dbReference type="NCBI Taxonomy" id="1076179"/>
    <lineage>
        <taxon>unclassified sequences</taxon>
        <taxon>metagenomes</taxon>
        <taxon>ecological metagenomes</taxon>
    </lineage>
</organism>
<accession>A0A644Z0L5</accession>
<gene>
    <name evidence="1" type="ORF">SDC9_80749</name>
</gene>
<protein>
    <submittedName>
        <fullName evidence="1">Uncharacterized protein</fullName>
    </submittedName>
</protein>
<evidence type="ECO:0000313" key="1">
    <source>
        <dbReference type="EMBL" id="MPM34167.1"/>
    </source>
</evidence>